<comment type="caution">
    <text evidence="1">The sequence shown here is derived from an EMBL/GenBank/DDBJ whole genome shotgun (WGS) entry which is preliminary data.</text>
</comment>
<proteinExistence type="predicted"/>
<keyword evidence="2" id="KW-1185">Reference proteome</keyword>
<gene>
    <name evidence="1" type="ORF">SHI21_16030</name>
</gene>
<sequence>MNGISSNLKEEIKKSHDIKKKEKFKFIGAILATNIMVAVLCMPSQQAKIAERQSLKTLHPNYQMMALPLQALVSNLSDNDPETPVTLITRDKKVIAEKAFLHEEIKASGELTQFKIEISNADIAKVGPATELGVIAVPYVENKKIKSIKRGSKYEVSL</sequence>
<dbReference type="RefSeq" id="WP_323577884.1">
    <property type="nucleotide sequence ID" value="NZ_JAYGJQ010000002.1"/>
</dbReference>
<dbReference type="Proteomes" id="UP001302274">
    <property type="component" value="Unassembled WGS sequence"/>
</dbReference>
<protein>
    <submittedName>
        <fullName evidence="1">Uncharacterized protein</fullName>
    </submittedName>
</protein>
<evidence type="ECO:0000313" key="1">
    <source>
        <dbReference type="EMBL" id="MEA9357740.1"/>
    </source>
</evidence>
<accession>A0ABU5W0E3</accession>
<organism evidence="1 2">
    <name type="scientific">Bacteriovorax antarcticus</name>
    <dbReference type="NCBI Taxonomy" id="3088717"/>
    <lineage>
        <taxon>Bacteria</taxon>
        <taxon>Pseudomonadati</taxon>
        <taxon>Bdellovibrionota</taxon>
        <taxon>Bacteriovoracia</taxon>
        <taxon>Bacteriovoracales</taxon>
        <taxon>Bacteriovoracaceae</taxon>
        <taxon>Bacteriovorax</taxon>
    </lineage>
</organism>
<name>A0ABU5W0E3_9BACT</name>
<reference evidence="1 2" key="1">
    <citation type="submission" date="2023-11" db="EMBL/GenBank/DDBJ databases">
        <title>A Novel Polar Bacteriovorax (B. antarcticus) Isolated from the Biocrust in Antarctica.</title>
        <authorList>
            <person name="Mun W."/>
            <person name="Choi S.Y."/>
            <person name="Mitchell R.J."/>
        </authorList>
    </citation>
    <scope>NUCLEOTIDE SEQUENCE [LARGE SCALE GENOMIC DNA]</scope>
    <source>
        <strain evidence="1 2">PP10</strain>
    </source>
</reference>
<evidence type="ECO:0000313" key="2">
    <source>
        <dbReference type="Proteomes" id="UP001302274"/>
    </source>
</evidence>
<dbReference type="EMBL" id="JAYGJQ010000002">
    <property type="protein sequence ID" value="MEA9357740.1"/>
    <property type="molecule type" value="Genomic_DNA"/>
</dbReference>